<dbReference type="AlphaFoldDB" id="A0A2M6WA18"/>
<dbReference type="InterPro" id="IPR029063">
    <property type="entry name" value="SAM-dependent_MTases_sf"/>
</dbReference>
<dbReference type="GO" id="GO:0032259">
    <property type="term" value="P:methylation"/>
    <property type="evidence" value="ECO:0007669"/>
    <property type="project" value="InterPro"/>
</dbReference>
<organism evidence="2 3">
    <name type="scientific">Candidatus Kuenenbacteria bacterium CG10_big_fil_rev_8_21_14_0_10_36_11</name>
    <dbReference type="NCBI Taxonomy" id="1974618"/>
    <lineage>
        <taxon>Bacteria</taxon>
        <taxon>Candidatus Kueneniibacteriota</taxon>
    </lineage>
</organism>
<name>A0A2M6WA18_9BACT</name>
<protein>
    <recommendedName>
        <fullName evidence="1">Type II methyltransferase M.TaqI-like domain-containing protein</fullName>
    </recommendedName>
</protein>
<dbReference type="InterPro" id="IPR002052">
    <property type="entry name" value="DNA_methylase_N6_adenine_CS"/>
</dbReference>
<comment type="caution">
    <text evidence="2">The sequence shown here is derived from an EMBL/GenBank/DDBJ whole genome shotgun (WGS) entry which is preliminary data.</text>
</comment>
<evidence type="ECO:0000259" key="1">
    <source>
        <dbReference type="Pfam" id="PF07669"/>
    </source>
</evidence>
<proteinExistence type="predicted"/>
<dbReference type="Pfam" id="PF07669">
    <property type="entry name" value="Eco57I"/>
    <property type="match status" value="1"/>
</dbReference>
<accession>A0A2M6WA18</accession>
<dbReference type="Gene3D" id="3.40.50.150">
    <property type="entry name" value="Vaccinia Virus protein VP39"/>
    <property type="match status" value="1"/>
</dbReference>
<evidence type="ECO:0000313" key="2">
    <source>
        <dbReference type="EMBL" id="PIT89668.1"/>
    </source>
</evidence>
<dbReference type="PROSITE" id="PS00092">
    <property type="entry name" value="N6_MTASE"/>
    <property type="match status" value="1"/>
</dbReference>
<dbReference type="GO" id="GO:0003676">
    <property type="term" value="F:nucleic acid binding"/>
    <property type="evidence" value="ECO:0007669"/>
    <property type="project" value="InterPro"/>
</dbReference>
<reference evidence="3" key="1">
    <citation type="submission" date="2017-09" db="EMBL/GenBank/DDBJ databases">
        <title>Depth-based differentiation of microbial function through sediment-hosted aquifers and enrichment of novel symbionts in the deep terrestrial subsurface.</title>
        <authorList>
            <person name="Probst A.J."/>
            <person name="Ladd B."/>
            <person name="Jarett J.K."/>
            <person name="Geller-Mcgrath D.E."/>
            <person name="Sieber C.M.K."/>
            <person name="Emerson J.B."/>
            <person name="Anantharaman K."/>
            <person name="Thomas B.C."/>
            <person name="Malmstrom R."/>
            <person name="Stieglmeier M."/>
            <person name="Klingl A."/>
            <person name="Woyke T."/>
            <person name="Ryan C.M."/>
            <person name="Banfield J.F."/>
        </authorList>
    </citation>
    <scope>NUCLEOTIDE SEQUENCE [LARGE SCALE GENOMIC DNA]</scope>
</reference>
<feature type="domain" description="Type II methyltransferase M.TaqI-like" evidence="1">
    <location>
        <begin position="59"/>
        <end position="177"/>
    </location>
</feature>
<dbReference type="InterPro" id="IPR011639">
    <property type="entry name" value="MethylTrfase_TaqI-like_dom"/>
</dbReference>
<dbReference type="Proteomes" id="UP000231464">
    <property type="component" value="Unassembled WGS sequence"/>
</dbReference>
<dbReference type="SUPFAM" id="SSF53335">
    <property type="entry name" value="S-adenosyl-L-methionine-dependent methyltransferases"/>
    <property type="match status" value="1"/>
</dbReference>
<gene>
    <name evidence="2" type="ORF">COU23_02680</name>
</gene>
<dbReference type="GO" id="GO:0006304">
    <property type="term" value="P:DNA modification"/>
    <property type="evidence" value="ECO:0007669"/>
    <property type="project" value="InterPro"/>
</dbReference>
<sequence length="397" mass="46620">MKMIKTQDNNLTKESQKKQLGQFFTKNSDYILSGFGKFVKGKKVSDPFAGSGDLLLWAKKNYAKSAKGFDIDKKYIDNKKVFYQDSMSKKANYEFVVTNPPYLNINKANSEIKKKYFQDSGFEDLYQISLKALLNSKEGIVIVPINFLSAKNSKKIREIFFSKFKIIRMNYFKQQVFPDTTYNVIAFYYQLKKKNENSFIIKTNIYPENKVVSIELNKQFDWSIGGDFLKIIEKEKNILGIKRLTEKDLEKSKGEIEVKIAYNHVKNVRTIKVSENIYNLLKSNVILLKAIDSGTEKGKISLENIKRYNVECLISKETSRHMIYLVFENVISIKEQEEIIRLFNQEINKLRDNYLSLFLTNYRDNDRKRISFDFVYKFINYLYLNHISSFGRQGQLI</sequence>
<dbReference type="EMBL" id="PFBP01000041">
    <property type="protein sequence ID" value="PIT89668.1"/>
    <property type="molecule type" value="Genomic_DNA"/>
</dbReference>
<dbReference type="GO" id="GO:0009007">
    <property type="term" value="F:site-specific DNA-methyltransferase (adenine-specific) activity"/>
    <property type="evidence" value="ECO:0007669"/>
    <property type="project" value="UniProtKB-EC"/>
</dbReference>
<evidence type="ECO:0000313" key="3">
    <source>
        <dbReference type="Proteomes" id="UP000231464"/>
    </source>
</evidence>